<dbReference type="AlphaFoldDB" id="A0A7J7N5I3"/>
<dbReference type="GO" id="GO:0016747">
    <property type="term" value="F:acyltransferase activity, transferring groups other than amino-acyl groups"/>
    <property type="evidence" value="ECO:0007669"/>
    <property type="project" value="UniProtKB-ARBA"/>
</dbReference>
<keyword evidence="2" id="KW-0012">Acyltransferase</keyword>
<dbReference type="PANTHER" id="PTHR31625">
    <property type="match status" value="1"/>
</dbReference>
<name>A0A7J7N5I3_9MAGN</name>
<gene>
    <name evidence="3" type="ORF">GIB67_012545</name>
</gene>
<dbReference type="Gene3D" id="3.30.559.10">
    <property type="entry name" value="Chloramphenicol acetyltransferase-like domain"/>
    <property type="match status" value="1"/>
</dbReference>
<accession>A0A7J7N5I3</accession>
<keyword evidence="4" id="KW-1185">Reference proteome</keyword>
<keyword evidence="1" id="KW-0808">Transferase</keyword>
<evidence type="ECO:0000256" key="1">
    <source>
        <dbReference type="ARBA" id="ARBA00022679"/>
    </source>
</evidence>
<dbReference type="EMBL" id="JACGCM010001038">
    <property type="protein sequence ID" value="KAF6162397.1"/>
    <property type="molecule type" value="Genomic_DNA"/>
</dbReference>
<organism evidence="3 4">
    <name type="scientific">Kingdonia uniflora</name>
    <dbReference type="NCBI Taxonomy" id="39325"/>
    <lineage>
        <taxon>Eukaryota</taxon>
        <taxon>Viridiplantae</taxon>
        <taxon>Streptophyta</taxon>
        <taxon>Embryophyta</taxon>
        <taxon>Tracheophyta</taxon>
        <taxon>Spermatophyta</taxon>
        <taxon>Magnoliopsida</taxon>
        <taxon>Ranunculales</taxon>
        <taxon>Circaeasteraceae</taxon>
        <taxon>Kingdonia</taxon>
    </lineage>
</organism>
<dbReference type="InterPro" id="IPR051504">
    <property type="entry name" value="Plant_metabolite_acyltrans"/>
</dbReference>
<proteinExistence type="predicted"/>
<reference evidence="3 4" key="1">
    <citation type="journal article" date="2020" name="IScience">
        <title>Genome Sequencing of the Endangered Kingdonia uniflora (Circaeasteraceae, Ranunculales) Reveals Potential Mechanisms of Evolutionary Specialization.</title>
        <authorList>
            <person name="Sun Y."/>
            <person name="Deng T."/>
            <person name="Zhang A."/>
            <person name="Moore M.J."/>
            <person name="Landis J.B."/>
            <person name="Lin N."/>
            <person name="Zhang H."/>
            <person name="Zhang X."/>
            <person name="Huang J."/>
            <person name="Zhang X."/>
            <person name="Sun H."/>
            <person name="Wang H."/>
        </authorList>
    </citation>
    <scope>NUCLEOTIDE SEQUENCE [LARGE SCALE GENOMIC DNA]</scope>
    <source>
        <strain evidence="3">TB1705</strain>
        <tissue evidence="3">Leaf</tissue>
    </source>
</reference>
<dbReference type="Proteomes" id="UP000541444">
    <property type="component" value="Unassembled WGS sequence"/>
</dbReference>
<evidence type="ECO:0000313" key="3">
    <source>
        <dbReference type="EMBL" id="KAF6162397.1"/>
    </source>
</evidence>
<dbReference type="InterPro" id="IPR023213">
    <property type="entry name" value="CAT-like_dom_sf"/>
</dbReference>
<comment type="caution">
    <text evidence="3">The sequence shown here is derived from an EMBL/GenBank/DDBJ whole genome shotgun (WGS) entry which is preliminary data.</text>
</comment>
<sequence>MGQPKIEKLKKWILRRICVRNNHLTEESLPFNLSALVVTAAYVWVYKIKALRGYNEREHFLVLVGHRSRPDHVLPITYFGNCLVLCLTTIERNDLVGEDGVVVAVEVIGNAIQRTCKAVLNGLENYLANLSTMASERITGIVGSPKLRFYDINFGWGKPKQVKVISYTSVGAIFISERSDGEVGLEVGIALEKFQMDAFASLFENSLKDLPLKFMISFWSILFVTCCESLNFCSSAEI</sequence>
<protein>
    <submittedName>
        <fullName evidence="3">Uncharacterized protein</fullName>
    </submittedName>
</protein>
<evidence type="ECO:0000313" key="4">
    <source>
        <dbReference type="Proteomes" id="UP000541444"/>
    </source>
</evidence>
<dbReference type="Pfam" id="PF02458">
    <property type="entry name" value="Transferase"/>
    <property type="match status" value="1"/>
</dbReference>
<evidence type="ECO:0000256" key="2">
    <source>
        <dbReference type="ARBA" id="ARBA00023315"/>
    </source>
</evidence>
<dbReference type="OrthoDB" id="1862401at2759"/>